<sequence>MSLRPSTAEMESSLSVIREFLSETPLNLESDLSALTETTTYVKHEYKSPVNSFKARGALTLVHRLSQSGNVTKVITASTGNHGSAMAYACQKFDIPITVVVPEGADESKVTLIRKFDADLQVLGRDLDEAKDRILEWDMPSDHLFVEDGAVPDIVIGTATIGYEIMEQRKEGFDVIIVPVGNGSLIGGMGSAVKDKNPSTQVVGVQSEVAPCMTYSFREKRPVNTDSCNTFAGGIAVRVAIPEAVNLMLEVVDDVILVSENELKKAMAFFLKAAGVLLEGAGAAALAAALKLKDELRGKSVCLVATGCNVDETLQQEILRDYVQ</sequence>
<evidence type="ECO:0000256" key="1">
    <source>
        <dbReference type="ARBA" id="ARBA00001933"/>
    </source>
</evidence>
<dbReference type="EMBL" id="UINC01010901">
    <property type="protein sequence ID" value="SVA48312.1"/>
    <property type="molecule type" value="Genomic_DNA"/>
</dbReference>
<evidence type="ECO:0000259" key="4">
    <source>
        <dbReference type="Pfam" id="PF00291"/>
    </source>
</evidence>
<dbReference type="InterPro" id="IPR036052">
    <property type="entry name" value="TrpB-like_PALP_sf"/>
</dbReference>
<dbReference type="InterPro" id="IPR000634">
    <property type="entry name" value="Ser/Thr_deHydtase_PyrdxlP-BS"/>
</dbReference>
<protein>
    <recommendedName>
        <fullName evidence="4">Tryptophan synthase beta chain-like PALP domain-containing protein</fullName>
    </recommendedName>
</protein>
<keyword evidence="2" id="KW-0663">Pyridoxal phosphate</keyword>
<dbReference type="InterPro" id="IPR050147">
    <property type="entry name" value="Ser/Thr_Dehydratase"/>
</dbReference>
<dbReference type="PANTHER" id="PTHR48078">
    <property type="entry name" value="THREONINE DEHYDRATASE, MITOCHONDRIAL-RELATED"/>
    <property type="match status" value="1"/>
</dbReference>
<dbReference type="PROSITE" id="PS00165">
    <property type="entry name" value="DEHYDRATASE_SER_THR"/>
    <property type="match status" value="1"/>
</dbReference>
<evidence type="ECO:0000313" key="5">
    <source>
        <dbReference type="EMBL" id="SVA48312.1"/>
    </source>
</evidence>
<feature type="domain" description="Tryptophan synthase beta chain-like PALP" evidence="4">
    <location>
        <begin position="20"/>
        <end position="307"/>
    </location>
</feature>
<name>A0A381W775_9ZZZZ</name>
<dbReference type="GO" id="GO:0030170">
    <property type="term" value="F:pyridoxal phosphate binding"/>
    <property type="evidence" value="ECO:0007669"/>
    <property type="project" value="InterPro"/>
</dbReference>
<organism evidence="5">
    <name type="scientific">marine metagenome</name>
    <dbReference type="NCBI Taxonomy" id="408172"/>
    <lineage>
        <taxon>unclassified sequences</taxon>
        <taxon>metagenomes</taxon>
        <taxon>ecological metagenomes</taxon>
    </lineage>
</organism>
<keyword evidence="3" id="KW-0456">Lyase</keyword>
<dbReference type="GO" id="GO:0009097">
    <property type="term" value="P:isoleucine biosynthetic process"/>
    <property type="evidence" value="ECO:0007669"/>
    <property type="project" value="TreeGrafter"/>
</dbReference>
<dbReference type="GO" id="GO:0006567">
    <property type="term" value="P:L-threonine catabolic process"/>
    <property type="evidence" value="ECO:0007669"/>
    <property type="project" value="TreeGrafter"/>
</dbReference>
<gene>
    <name evidence="5" type="ORF">METZ01_LOCUS101166</name>
</gene>
<proteinExistence type="predicted"/>
<dbReference type="GO" id="GO:0006565">
    <property type="term" value="P:L-serine catabolic process"/>
    <property type="evidence" value="ECO:0007669"/>
    <property type="project" value="TreeGrafter"/>
</dbReference>
<dbReference type="GO" id="GO:0004794">
    <property type="term" value="F:threonine deaminase activity"/>
    <property type="evidence" value="ECO:0007669"/>
    <property type="project" value="TreeGrafter"/>
</dbReference>
<evidence type="ECO:0000256" key="3">
    <source>
        <dbReference type="ARBA" id="ARBA00023239"/>
    </source>
</evidence>
<evidence type="ECO:0000256" key="2">
    <source>
        <dbReference type="ARBA" id="ARBA00022898"/>
    </source>
</evidence>
<dbReference type="PANTHER" id="PTHR48078:SF7">
    <property type="entry name" value="BLL6502 PROTEIN"/>
    <property type="match status" value="1"/>
</dbReference>
<dbReference type="Pfam" id="PF00291">
    <property type="entry name" value="PALP"/>
    <property type="match status" value="1"/>
</dbReference>
<dbReference type="SUPFAM" id="SSF53686">
    <property type="entry name" value="Tryptophan synthase beta subunit-like PLP-dependent enzymes"/>
    <property type="match status" value="1"/>
</dbReference>
<accession>A0A381W775</accession>
<reference evidence="5" key="1">
    <citation type="submission" date="2018-05" db="EMBL/GenBank/DDBJ databases">
        <authorList>
            <person name="Lanie J.A."/>
            <person name="Ng W.-L."/>
            <person name="Kazmierczak K.M."/>
            <person name="Andrzejewski T.M."/>
            <person name="Davidsen T.M."/>
            <person name="Wayne K.J."/>
            <person name="Tettelin H."/>
            <person name="Glass J.I."/>
            <person name="Rusch D."/>
            <person name="Podicherti R."/>
            <person name="Tsui H.-C.T."/>
            <person name="Winkler M.E."/>
        </authorList>
    </citation>
    <scope>NUCLEOTIDE SEQUENCE</scope>
</reference>
<dbReference type="GO" id="GO:0003941">
    <property type="term" value="F:L-serine ammonia-lyase activity"/>
    <property type="evidence" value="ECO:0007669"/>
    <property type="project" value="TreeGrafter"/>
</dbReference>
<dbReference type="InterPro" id="IPR001926">
    <property type="entry name" value="TrpB-like_PALP"/>
</dbReference>
<dbReference type="Gene3D" id="3.40.50.1100">
    <property type="match status" value="2"/>
</dbReference>
<comment type="cofactor">
    <cofactor evidence="1">
        <name>pyridoxal 5'-phosphate</name>
        <dbReference type="ChEBI" id="CHEBI:597326"/>
    </cofactor>
</comment>
<dbReference type="AlphaFoldDB" id="A0A381W775"/>